<dbReference type="PANTHER" id="PTHR33337:SF40">
    <property type="entry name" value="CENP-V_GFA DOMAIN-CONTAINING PROTEIN-RELATED"/>
    <property type="match status" value="1"/>
</dbReference>
<keyword evidence="8" id="KW-1185">Reference proteome</keyword>
<feature type="domain" description="CENP-V/GFA" evidence="6">
    <location>
        <begin position="78"/>
        <end position="210"/>
    </location>
</feature>
<protein>
    <submittedName>
        <fullName evidence="7">Mss4-like protein</fullName>
    </submittedName>
</protein>
<keyword evidence="5" id="KW-1133">Transmembrane helix</keyword>
<evidence type="ECO:0000256" key="2">
    <source>
        <dbReference type="ARBA" id="ARBA00022723"/>
    </source>
</evidence>
<dbReference type="GO" id="GO:0046872">
    <property type="term" value="F:metal ion binding"/>
    <property type="evidence" value="ECO:0007669"/>
    <property type="project" value="UniProtKB-KW"/>
</dbReference>
<keyword evidence="5" id="KW-0812">Transmembrane</keyword>
<dbReference type="InterPro" id="IPR006913">
    <property type="entry name" value="CENP-V/GFA"/>
</dbReference>
<dbReference type="Proteomes" id="UP000623467">
    <property type="component" value="Unassembled WGS sequence"/>
</dbReference>
<keyword evidence="4" id="KW-0456">Lyase</keyword>
<dbReference type="InterPro" id="IPR011057">
    <property type="entry name" value="Mss4-like_sf"/>
</dbReference>
<dbReference type="OrthoDB" id="6329284at2759"/>
<keyword evidence="5" id="KW-0472">Membrane</keyword>
<accession>A0A8H6YMV9</accession>
<comment type="caution">
    <text evidence="7">The sequence shown here is derived from an EMBL/GenBank/DDBJ whole genome shotgun (WGS) entry which is preliminary data.</text>
</comment>
<dbReference type="Pfam" id="PF04828">
    <property type="entry name" value="GFA"/>
    <property type="match status" value="1"/>
</dbReference>
<dbReference type="PANTHER" id="PTHR33337">
    <property type="entry name" value="GFA DOMAIN-CONTAINING PROTEIN"/>
    <property type="match status" value="1"/>
</dbReference>
<organism evidence="7 8">
    <name type="scientific">Mycena sanguinolenta</name>
    <dbReference type="NCBI Taxonomy" id="230812"/>
    <lineage>
        <taxon>Eukaryota</taxon>
        <taxon>Fungi</taxon>
        <taxon>Dikarya</taxon>
        <taxon>Basidiomycota</taxon>
        <taxon>Agaricomycotina</taxon>
        <taxon>Agaricomycetes</taxon>
        <taxon>Agaricomycetidae</taxon>
        <taxon>Agaricales</taxon>
        <taxon>Marasmiineae</taxon>
        <taxon>Mycenaceae</taxon>
        <taxon>Mycena</taxon>
    </lineage>
</organism>
<evidence type="ECO:0000256" key="4">
    <source>
        <dbReference type="ARBA" id="ARBA00023239"/>
    </source>
</evidence>
<reference evidence="7" key="1">
    <citation type="submission" date="2020-05" db="EMBL/GenBank/DDBJ databases">
        <title>Mycena genomes resolve the evolution of fungal bioluminescence.</title>
        <authorList>
            <person name="Tsai I.J."/>
        </authorList>
    </citation>
    <scope>NUCLEOTIDE SEQUENCE</scope>
    <source>
        <strain evidence="7">160909Yilan</strain>
    </source>
</reference>
<dbReference type="SUPFAM" id="SSF51316">
    <property type="entry name" value="Mss4-like"/>
    <property type="match status" value="1"/>
</dbReference>
<feature type="transmembrane region" description="Helical" evidence="5">
    <location>
        <begin position="20"/>
        <end position="43"/>
    </location>
</feature>
<dbReference type="EMBL" id="JACAZH010000007">
    <property type="protein sequence ID" value="KAF7364050.1"/>
    <property type="molecule type" value="Genomic_DNA"/>
</dbReference>
<evidence type="ECO:0000256" key="1">
    <source>
        <dbReference type="ARBA" id="ARBA00005495"/>
    </source>
</evidence>
<sequence length="244" mass="26770">MSKKEIPHKPVQESSTRRRFITFPPLWLLLASIICVLGLVFSVTDFKDTLSSLVSHLESPVHDHPTTQIKPMSYPKTITGGCNCGGIRYQIDFAEDHDWKSAGHACSCTACRKQTGSLALYLHSAQKSELTWTSKSTWAEFSSAPGSFRVFCKACGSSIAWQDREDDSETGITIGSIDEEFLVGKRDADDKPVGGFGAALVNLDGGEHYYGRNAIEGVTDKSRGIWYWKGGVGVQFQACNFSST</sequence>
<dbReference type="Gene3D" id="3.90.1590.10">
    <property type="entry name" value="glutathione-dependent formaldehyde- activating enzyme (gfa)"/>
    <property type="match status" value="1"/>
</dbReference>
<keyword evidence="3" id="KW-0862">Zinc</keyword>
<keyword evidence="2" id="KW-0479">Metal-binding</keyword>
<gene>
    <name evidence="7" type="ORF">MSAN_01063700</name>
</gene>
<evidence type="ECO:0000259" key="6">
    <source>
        <dbReference type="PROSITE" id="PS51891"/>
    </source>
</evidence>
<evidence type="ECO:0000256" key="5">
    <source>
        <dbReference type="SAM" id="Phobius"/>
    </source>
</evidence>
<dbReference type="PROSITE" id="PS51891">
    <property type="entry name" value="CENP_V_GFA"/>
    <property type="match status" value="1"/>
</dbReference>
<comment type="similarity">
    <text evidence="1">Belongs to the Gfa family.</text>
</comment>
<name>A0A8H6YMV9_9AGAR</name>
<dbReference type="AlphaFoldDB" id="A0A8H6YMV9"/>
<proteinExistence type="inferred from homology"/>
<evidence type="ECO:0000313" key="7">
    <source>
        <dbReference type="EMBL" id="KAF7364050.1"/>
    </source>
</evidence>
<dbReference type="GO" id="GO:0016846">
    <property type="term" value="F:carbon-sulfur lyase activity"/>
    <property type="evidence" value="ECO:0007669"/>
    <property type="project" value="InterPro"/>
</dbReference>
<evidence type="ECO:0000256" key="3">
    <source>
        <dbReference type="ARBA" id="ARBA00022833"/>
    </source>
</evidence>
<evidence type="ECO:0000313" key="8">
    <source>
        <dbReference type="Proteomes" id="UP000623467"/>
    </source>
</evidence>